<evidence type="ECO:0000256" key="1">
    <source>
        <dbReference type="SAM" id="Coils"/>
    </source>
</evidence>
<evidence type="ECO:0000313" key="6">
    <source>
        <dbReference type="Proteomes" id="UP000292855"/>
    </source>
</evidence>
<name>A0A4Q6Y067_9SPHI</name>
<feature type="domain" description="DUF4349" evidence="4">
    <location>
        <begin position="73"/>
        <end position="279"/>
    </location>
</feature>
<dbReference type="OrthoDB" id="5381491at2"/>
<feature type="region of interest" description="Disordered" evidence="2">
    <location>
        <begin position="44"/>
        <end position="66"/>
    </location>
</feature>
<keyword evidence="3" id="KW-0812">Transmembrane</keyword>
<keyword evidence="3" id="KW-1133">Transmembrane helix</keyword>
<evidence type="ECO:0000256" key="3">
    <source>
        <dbReference type="SAM" id="Phobius"/>
    </source>
</evidence>
<dbReference type="Pfam" id="PF14257">
    <property type="entry name" value="DUF4349"/>
    <property type="match status" value="1"/>
</dbReference>
<evidence type="ECO:0000313" key="5">
    <source>
        <dbReference type="EMBL" id="RZF62587.1"/>
    </source>
</evidence>
<reference evidence="5 6" key="1">
    <citation type="submission" date="2019-02" db="EMBL/GenBank/DDBJ databases">
        <authorList>
            <person name="Li Y."/>
        </authorList>
    </citation>
    <scope>NUCLEOTIDE SEQUENCE [LARGE SCALE GENOMIC DNA]</scope>
    <source>
        <strain evidence="5 6">30C10-4-7</strain>
    </source>
</reference>
<proteinExistence type="predicted"/>
<sequence>MKITNILTPICLLIASCSGGRMEQHGVAASADLAIEEMAVPNMGGESIQSRSSRPVAEPEKTGEATPVQNEVKIIRTGNISIESKNISESKSNLDKLIKRLGGYYEQENTTTGNGYTSFDLTVRIPQNSFDSLITDIEGGKDKVTNKSVRADDVSLQYYDLESRLKSKRAYLDRYQKMVASVKSVKELLEIEEQIRQLQEEIDSTEATLRNLSGQIQYSTMQVSLFEYQANLPSGSNSFWVRTKEAFAFGWNLIENIALGIIGVWPIMLITVVGATAWRGYKKRKRG</sequence>
<comment type="caution">
    <text evidence="5">The sequence shown here is derived from an EMBL/GenBank/DDBJ whole genome shotgun (WGS) entry which is preliminary data.</text>
</comment>
<dbReference type="PROSITE" id="PS51257">
    <property type="entry name" value="PROKAR_LIPOPROTEIN"/>
    <property type="match status" value="1"/>
</dbReference>
<organism evidence="5 6">
    <name type="scientific">Sphingobacterium corticibacterium</name>
    <dbReference type="NCBI Taxonomy" id="2484746"/>
    <lineage>
        <taxon>Bacteria</taxon>
        <taxon>Pseudomonadati</taxon>
        <taxon>Bacteroidota</taxon>
        <taxon>Sphingobacteriia</taxon>
        <taxon>Sphingobacteriales</taxon>
        <taxon>Sphingobacteriaceae</taxon>
        <taxon>Sphingobacterium</taxon>
    </lineage>
</organism>
<dbReference type="Proteomes" id="UP000292855">
    <property type="component" value="Unassembled WGS sequence"/>
</dbReference>
<keyword evidence="1" id="KW-0175">Coiled coil</keyword>
<dbReference type="InterPro" id="IPR025645">
    <property type="entry name" value="DUF4349"/>
</dbReference>
<keyword evidence="6" id="KW-1185">Reference proteome</keyword>
<accession>A0A4Q6Y067</accession>
<evidence type="ECO:0000259" key="4">
    <source>
        <dbReference type="Pfam" id="PF14257"/>
    </source>
</evidence>
<dbReference type="Gene3D" id="1.10.287.1490">
    <property type="match status" value="1"/>
</dbReference>
<feature type="coiled-coil region" evidence="1">
    <location>
        <begin position="181"/>
        <end position="215"/>
    </location>
</feature>
<protein>
    <submittedName>
        <fullName evidence="5">DUF4349 domain-containing protein</fullName>
    </submittedName>
</protein>
<evidence type="ECO:0000256" key="2">
    <source>
        <dbReference type="SAM" id="MobiDB-lite"/>
    </source>
</evidence>
<dbReference type="AlphaFoldDB" id="A0A4Q6Y067"/>
<dbReference type="RefSeq" id="WP_130140811.1">
    <property type="nucleotide sequence ID" value="NZ_SGIT01000001.1"/>
</dbReference>
<feature type="transmembrane region" description="Helical" evidence="3">
    <location>
        <begin position="257"/>
        <end position="278"/>
    </location>
</feature>
<dbReference type="EMBL" id="SGIT01000001">
    <property type="protein sequence ID" value="RZF62587.1"/>
    <property type="molecule type" value="Genomic_DNA"/>
</dbReference>
<gene>
    <name evidence="5" type="ORF">EWE74_07275</name>
</gene>
<keyword evidence="3" id="KW-0472">Membrane</keyword>